<dbReference type="InterPro" id="IPR007621">
    <property type="entry name" value="TPM_dom"/>
</dbReference>
<protein>
    <recommendedName>
        <fullName evidence="1">TPM domain-containing protein</fullName>
    </recommendedName>
</protein>
<gene>
    <name evidence="2" type="ORF">C3Y98_07610</name>
</gene>
<dbReference type="PANTHER" id="PTHR30373:SF8">
    <property type="entry name" value="BLL7265 PROTEIN"/>
    <property type="match status" value="1"/>
</dbReference>
<evidence type="ECO:0000313" key="2">
    <source>
        <dbReference type="EMBL" id="TFW71129.1"/>
    </source>
</evidence>
<dbReference type="AlphaFoldDB" id="A0A4Y9VQL4"/>
<proteinExistence type="predicted"/>
<dbReference type="Pfam" id="PF04536">
    <property type="entry name" value="TPM_phosphatase"/>
    <property type="match status" value="1"/>
</dbReference>
<dbReference type="EMBL" id="PQVH01000009">
    <property type="protein sequence ID" value="TFW71129.1"/>
    <property type="molecule type" value="Genomic_DNA"/>
</dbReference>
<organism evidence="2 3">
    <name type="scientific">Methylotenera oryzisoli</name>
    <dbReference type="NCBI Taxonomy" id="2080758"/>
    <lineage>
        <taxon>Bacteria</taxon>
        <taxon>Pseudomonadati</taxon>
        <taxon>Pseudomonadota</taxon>
        <taxon>Betaproteobacteria</taxon>
        <taxon>Nitrosomonadales</taxon>
        <taxon>Methylophilaceae</taxon>
        <taxon>Methylotenera</taxon>
    </lineage>
</organism>
<reference evidence="2 3" key="1">
    <citation type="submission" date="2018-02" db="EMBL/GenBank/DDBJ databases">
        <title>A novel lanthanide dependent methylotroph, Methylotenera sp. La3113.</title>
        <authorList>
            <person name="Lv H."/>
            <person name="Tani A."/>
        </authorList>
    </citation>
    <scope>NUCLEOTIDE SEQUENCE [LARGE SCALE GENOMIC DNA]</scope>
    <source>
        <strain evidence="2 3">La3113</strain>
    </source>
</reference>
<evidence type="ECO:0000313" key="3">
    <source>
        <dbReference type="Proteomes" id="UP000297706"/>
    </source>
</evidence>
<dbReference type="RefSeq" id="WP_135277840.1">
    <property type="nucleotide sequence ID" value="NZ_PQVH01000009.1"/>
</dbReference>
<keyword evidence="3" id="KW-1185">Reference proteome</keyword>
<dbReference type="Proteomes" id="UP000297706">
    <property type="component" value="Unassembled WGS sequence"/>
</dbReference>
<name>A0A4Y9VQL4_9PROT</name>
<dbReference type="OrthoDB" id="5683663at2"/>
<sequence>MTAKLIRRLCRHFCTLPSAVKQHFCYGAIQRIEAAIAASESQHLGEIRFAVEARLPLSALLAKKTAKHRALEIFSSLKVWDTEQNNGVLIYLLLADHDFEILADRGIHRHVESQGWEQISRHMEQMFKQGKFEAGVIEGIAKISEHLIQYYPAHGKNQNELPDVPVIL</sequence>
<comment type="caution">
    <text evidence="2">The sequence shown here is derived from an EMBL/GenBank/DDBJ whole genome shotgun (WGS) entry which is preliminary data.</text>
</comment>
<accession>A0A4Y9VQL4</accession>
<dbReference type="PANTHER" id="PTHR30373">
    <property type="entry name" value="UPF0603 PROTEIN YGCG"/>
    <property type="match status" value="1"/>
</dbReference>
<dbReference type="Gene3D" id="3.10.310.50">
    <property type="match status" value="1"/>
</dbReference>
<evidence type="ECO:0000259" key="1">
    <source>
        <dbReference type="Pfam" id="PF04536"/>
    </source>
</evidence>
<feature type="domain" description="TPM" evidence="1">
    <location>
        <begin position="29"/>
        <end position="144"/>
    </location>
</feature>